<proteinExistence type="predicted"/>
<feature type="compositionally biased region" description="Low complexity" evidence="1">
    <location>
        <begin position="132"/>
        <end position="145"/>
    </location>
</feature>
<evidence type="ECO:0000256" key="1">
    <source>
        <dbReference type="SAM" id="MobiDB-lite"/>
    </source>
</evidence>
<feature type="region of interest" description="Disordered" evidence="1">
    <location>
        <begin position="127"/>
        <end position="191"/>
    </location>
</feature>
<feature type="transmembrane region" description="Helical" evidence="2">
    <location>
        <begin position="198"/>
        <end position="220"/>
    </location>
</feature>
<evidence type="ECO:0008006" key="5">
    <source>
        <dbReference type="Google" id="ProtNLM"/>
    </source>
</evidence>
<sequence>MHNRRLAVACLSVLSGLAVLGPVTTAHAHGDTIRLTVSSSDSGRPITTAVWENDSDPVTERIAGTFSATAPDGTTVGPWRLVPVPDRPGTLTTAEALTPGHWSVLAETAFPGLGRFEGALDVAAVDPPGSITGTPTAGPAVGPADPGTPAPAPSADPGTEGTTPSAGPADAPVRRAMPGRGAVEPAEGDPGRLHGWQLVAGVLAVTAVALAAIAAAVLLLRRSVRL</sequence>
<feature type="chain" id="PRO_5043997898" description="CopC domain-containing protein" evidence="3">
    <location>
        <begin position="29"/>
        <end position="226"/>
    </location>
</feature>
<dbReference type="KEGG" id="kcm:ABWK59_32510"/>
<evidence type="ECO:0000313" key="4">
    <source>
        <dbReference type="EMBL" id="XCM83316.1"/>
    </source>
</evidence>
<evidence type="ECO:0000256" key="2">
    <source>
        <dbReference type="SAM" id="Phobius"/>
    </source>
</evidence>
<dbReference type="AlphaFoldDB" id="A0AAU8K3P3"/>
<organism evidence="4">
    <name type="scientific">Kitasatospora camelliae</name>
    <dbReference type="NCBI Taxonomy" id="3156397"/>
    <lineage>
        <taxon>Bacteria</taxon>
        <taxon>Bacillati</taxon>
        <taxon>Actinomycetota</taxon>
        <taxon>Actinomycetes</taxon>
        <taxon>Kitasatosporales</taxon>
        <taxon>Streptomycetaceae</taxon>
        <taxon>Kitasatospora</taxon>
    </lineage>
</organism>
<keyword evidence="2" id="KW-1133">Transmembrane helix</keyword>
<keyword evidence="3" id="KW-0732">Signal</keyword>
<keyword evidence="2" id="KW-0472">Membrane</keyword>
<feature type="signal peptide" evidence="3">
    <location>
        <begin position="1"/>
        <end position="28"/>
    </location>
</feature>
<dbReference type="RefSeq" id="WP_354644251.1">
    <property type="nucleotide sequence ID" value="NZ_CP159872.1"/>
</dbReference>
<keyword evidence="2" id="KW-0812">Transmembrane</keyword>
<dbReference type="EMBL" id="CP159872">
    <property type="protein sequence ID" value="XCM83316.1"/>
    <property type="molecule type" value="Genomic_DNA"/>
</dbReference>
<accession>A0AAU8K3P3</accession>
<gene>
    <name evidence="4" type="ORF">ABWK59_32510</name>
</gene>
<reference evidence="4" key="1">
    <citation type="submission" date="2024-06" db="EMBL/GenBank/DDBJ databases">
        <title>The genome sequences of Kitasatospora sp. strain HUAS MG31.</title>
        <authorList>
            <person name="Mo P."/>
        </authorList>
    </citation>
    <scope>NUCLEOTIDE SEQUENCE</scope>
    <source>
        <strain evidence="4">HUAS MG31</strain>
    </source>
</reference>
<protein>
    <recommendedName>
        <fullName evidence="5">CopC domain-containing protein</fullName>
    </recommendedName>
</protein>
<name>A0AAU8K3P3_9ACTN</name>
<evidence type="ECO:0000256" key="3">
    <source>
        <dbReference type="SAM" id="SignalP"/>
    </source>
</evidence>